<evidence type="ECO:0000259" key="2">
    <source>
        <dbReference type="SMART" id="SM00062"/>
    </source>
</evidence>
<accession>A0A845QR72</accession>
<evidence type="ECO:0000256" key="1">
    <source>
        <dbReference type="ARBA" id="ARBA00022729"/>
    </source>
</evidence>
<dbReference type="Pfam" id="PF00497">
    <property type="entry name" value="SBP_bac_3"/>
    <property type="match status" value="1"/>
</dbReference>
<protein>
    <submittedName>
        <fullName evidence="3">ABC transporter substrate-binding protein</fullName>
    </submittedName>
</protein>
<dbReference type="SUPFAM" id="SSF53850">
    <property type="entry name" value="Periplasmic binding protein-like II"/>
    <property type="match status" value="1"/>
</dbReference>
<dbReference type="EMBL" id="QXXA01000001">
    <property type="protein sequence ID" value="NBI05277.1"/>
    <property type="molecule type" value="Genomic_DNA"/>
</dbReference>
<dbReference type="RefSeq" id="WP_160195796.1">
    <property type="nucleotide sequence ID" value="NZ_QXXA01000001.1"/>
</dbReference>
<reference evidence="3 4" key="1">
    <citation type="submission" date="2018-08" db="EMBL/GenBank/DDBJ databases">
        <title>Murine metabolic-syndrome-specific gut microbial biobank.</title>
        <authorList>
            <person name="Liu C."/>
        </authorList>
    </citation>
    <scope>NUCLEOTIDE SEQUENCE [LARGE SCALE GENOMIC DNA]</scope>
    <source>
        <strain evidence="3 4">583</strain>
    </source>
</reference>
<dbReference type="PANTHER" id="PTHR35936:SF19">
    <property type="entry name" value="AMINO-ACID-BINDING PROTEIN YXEM-RELATED"/>
    <property type="match status" value="1"/>
</dbReference>
<dbReference type="PANTHER" id="PTHR35936">
    <property type="entry name" value="MEMBRANE-BOUND LYTIC MUREIN TRANSGLYCOSYLASE F"/>
    <property type="match status" value="1"/>
</dbReference>
<organism evidence="3 4">
    <name type="scientific">Senegalia massiliensis</name>
    <dbReference type="NCBI Taxonomy" id="1720316"/>
    <lineage>
        <taxon>Bacteria</taxon>
        <taxon>Bacillati</taxon>
        <taxon>Bacillota</taxon>
        <taxon>Clostridia</taxon>
        <taxon>Eubacteriales</taxon>
        <taxon>Clostridiaceae</taxon>
        <taxon>Senegalia</taxon>
    </lineage>
</organism>
<evidence type="ECO:0000313" key="3">
    <source>
        <dbReference type="EMBL" id="NBI05277.1"/>
    </source>
</evidence>
<feature type="domain" description="Solute-binding protein family 3/N-terminal" evidence="2">
    <location>
        <begin position="39"/>
        <end position="276"/>
    </location>
</feature>
<sequence>MNRKTILILIMILLINISLIGCNRESDIESEESSNNSDTFKVGLEAGYPPFNWTQIDSSNGAVKISDNSEYAGGYDVEIAKKIAEGLGKELEIVKLEWDGLLPALTSNKIDAIIAGMSPTKERMETIDFSNNYYKSDLVMIVKKGSKYEGAASINDFKGAKVTAQLNTFHYSVIDQIDGVIKDVAMDNFPAMRVALQSEMIDGYVSERPEGVSAIAANDNFAMVEFQEGFNTLDDDTAIAVGLKKESDLREEINEILKGISDKERQDIMNKAIKNQPTLQE</sequence>
<dbReference type="Gene3D" id="3.40.190.10">
    <property type="entry name" value="Periplasmic binding protein-like II"/>
    <property type="match status" value="2"/>
</dbReference>
<proteinExistence type="predicted"/>
<dbReference type="SMART" id="SM00062">
    <property type="entry name" value="PBPb"/>
    <property type="match status" value="1"/>
</dbReference>
<keyword evidence="1" id="KW-0732">Signal</keyword>
<gene>
    <name evidence="3" type="ORF">D3Z33_00220</name>
</gene>
<dbReference type="PROSITE" id="PS51257">
    <property type="entry name" value="PROKAR_LIPOPROTEIN"/>
    <property type="match status" value="1"/>
</dbReference>
<comment type="caution">
    <text evidence="3">The sequence shown here is derived from an EMBL/GenBank/DDBJ whole genome shotgun (WGS) entry which is preliminary data.</text>
</comment>
<dbReference type="AlphaFoldDB" id="A0A845QR72"/>
<keyword evidence="4" id="KW-1185">Reference proteome</keyword>
<name>A0A845QR72_9CLOT</name>
<dbReference type="Proteomes" id="UP000467132">
    <property type="component" value="Unassembled WGS sequence"/>
</dbReference>
<dbReference type="InterPro" id="IPR001638">
    <property type="entry name" value="Solute-binding_3/MltF_N"/>
</dbReference>
<evidence type="ECO:0000313" key="4">
    <source>
        <dbReference type="Proteomes" id="UP000467132"/>
    </source>
</evidence>
<dbReference type="OrthoDB" id="9811552at2"/>